<sequence>MLQLNRGLKNPGDIGLSAWDVSYPRKGSIIVPVAANLSMQTLTTNGKSVTYAVNYIQEEISTTLSTNSTIDGINATLNKDKTLNSVVESVSLANPCNQCKSLVNMCSMSFQCAVKPITCSNNDVNITYFCQHKCTGIDCGQGACASEEDTTVCRCHSDEFYIYTGSRCQEKTPTVTLILALAFGIGGFILLILILTIIGLAVRRRTIQSKRLLDEYSRTSKRDKDATSISFRLTGTRGNYNRPQAPANPVWLPSDERGNLSSSLYLPPPGQSEAQVPSYVEPYSTYLCIDTTIDYTIKRPKFAMLPFDGKSS</sequence>
<organism evidence="2 3">
    <name type="scientific">Sinanodonta woodiana</name>
    <name type="common">Chinese pond mussel</name>
    <name type="synonym">Anodonta woodiana</name>
    <dbReference type="NCBI Taxonomy" id="1069815"/>
    <lineage>
        <taxon>Eukaryota</taxon>
        <taxon>Metazoa</taxon>
        <taxon>Spiralia</taxon>
        <taxon>Lophotrochozoa</taxon>
        <taxon>Mollusca</taxon>
        <taxon>Bivalvia</taxon>
        <taxon>Autobranchia</taxon>
        <taxon>Heteroconchia</taxon>
        <taxon>Palaeoheterodonta</taxon>
        <taxon>Unionida</taxon>
        <taxon>Unionoidea</taxon>
        <taxon>Unionidae</taxon>
        <taxon>Unioninae</taxon>
        <taxon>Sinanodonta</taxon>
    </lineage>
</organism>
<reference evidence="2 3" key="1">
    <citation type="submission" date="2024-11" db="EMBL/GenBank/DDBJ databases">
        <title>Chromosome-level genome assembly of the freshwater bivalve Anodonta woodiana.</title>
        <authorList>
            <person name="Chen X."/>
        </authorList>
    </citation>
    <scope>NUCLEOTIDE SEQUENCE [LARGE SCALE GENOMIC DNA]</scope>
    <source>
        <strain evidence="2">MN2024</strain>
        <tissue evidence="2">Gills</tissue>
    </source>
</reference>
<dbReference type="EMBL" id="JBJQND010000014">
    <property type="protein sequence ID" value="KAL3854452.1"/>
    <property type="molecule type" value="Genomic_DNA"/>
</dbReference>
<keyword evidence="1" id="KW-0812">Transmembrane</keyword>
<name>A0ABD3V1N4_SINWO</name>
<accession>A0ABD3V1N4</accession>
<keyword evidence="1" id="KW-0472">Membrane</keyword>
<evidence type="ECO:0008006" key="4">
    <source>
        <dbReference type="Google" id="ProtNLM"/>
    </source>
</evidence>
<evidence type="ECO:0000256" key="1">
    <source>
        <dbReference type="SAM" id="Phobius"/>
    </source>
</evidence>
<keyword evidence="3" id="KW-1185">Reference proteome</keyword>
<evidence type="ECO:0000313" key="2">
    <source>
        <dbReference type="EMBL" id="KAL3854452.1"/>
    </source>
</evidence>
<protein>
    <recommendedName>
        <fullName evidence="4">Mucin-13</fullName>
    </recommendedName>
</protein>
<evidence type="ECO:0000313" key="3">
    <source>
        <dbReference type="Proteomes" id="UP001634394"/>
    </source>
</evidence>
<keyword evidence="1" id="KW-1133">Transmembrane helix</keyword>
<feature type="transmembrane region" description="Helical" evidence="1">
    <location>
        <begin position="177"/>
        <end position="202"/>
    </location>
</feature>
<dbReference type="AlphaFoldDB" id="A0ABD3V1N4"/>
<comment type="caution">
    <text evidence="2">The sequence shown here is derived from an EMBL/GenBank/DDBJ whole genome shotgun (WGS) entry which is preliminary data.</text>
</comment>
<gene>
    <name evidence="2" type="ORF">ACJMK2_013720</name>
</gene>
<dbReference type="Proteomes" id="UP001634394">
    <property type="component" value="Unassembled WGS sequence"/>
</dbReference>
<proteinExistence type="predicted"/>